<proteinExistence type="predicted"/>
<keyword evidence="1" id="KW-0472">Membrane</keyword>
<feature type="transmembrane region" description="Helical" evidence="1">
    <location>
        <begin position="86"/>
        <end position="115"/>
    </location>
</feature>
<accession>A0A5J5W4P8</accession>
<evidence type="ECO:0000313" key="2">
    <source>
        <dbReference type="EMBL" id="KAB2086357.1"/>
    </source>
</evidence>
<gene>
    <name evidence="2" type="ORF">ES319_A04G025900v1</name>
</gene>
<dbReference type="Proteomes" id="UP000327439">
    <property type="component" value="Chromosome A04"/>
</dbReference>
<organism evidence="2 3">
    <name type="scientific">Gossypium barbadense</name>
    <name type="common">Sea Island cotton</name>
    <name type="synonym">Hibiscus barbadensis</name>
    <dbReference type="NCBI Taxonomy" id="3634"/>
    <lineage>
        <taxon>Eukaryota</taxon>
        <taxon>Viridiplantae</taxon>
        <taxon>Streptophyta</taxon>
        <taxon>Embryophyta</taxon>
        <taxon>Tracheophyta</taxon>
        <taxon>Spermatophyta</taxon>
        <taxon>Magnoliopsida</taxon>
        <taxon>eudicotyledons</taxon>
        <taxon>Gunneridae</taxon>
        <taxon>Pentapetalae</taxon>
        <taxon>rosids</taxon>
        <taxon>malvids</taxon>
        <taxon>Malvales</taxon>
        <taxon>Malvaceae</taxon>
        <taxon>Malvoideae</taxon>
        <taxon>Gossypium</taxon>
    </lineage>
</organism>
<keyword evidence="3" id="KW-1185">Reference proteome</keyword>
<dbReference type="AlphaFoldDB" id="A0A5J5W4P8"/>
<keyword evidence="1" id="KW-1133">Transmembrane helix</keyword>
<evidence type="ECO:0000313" key="3">
    <source>
        <dbReference type="Proteomes" id="UP000327439"/>
    </source>
</evidence>
<evidence type="ECO:0000256" key="1">
    <source>
        <dbReference type="SAM" id="Phobius"/>
    </source>
</evidence>
<reference evidence="3" key="1">
    <citation type="journal article" date="2020" name="Nat. Genet.">
        <title>Genomic diversifications of five Gossypium allopolyploid species and their impact on cotton improvement.</title>
        <authorList>
            <person name="Chen Z.J."/>
            <person name="Sreedasyam A."/>
            <person name="Ando A."/>
            <person name="Song Q."/>
            <person name="De Santiago L.M."/>
            <person name="Hulse-Kemp A.M."/>
            <person name="Ding M."/>
            <person name="Ye W."/>
            <person name="Kirkbride R.C."/>
            <person name="Jenkins J."/>
            <person name="Plott C."/>
            <person name="Lovell J."/>
            <person name="Lin Y.M."/>
            <person name="Vaughn R."/>
            <person name="Liu B."/>
            <person name="Simpson S."/>
            <person name="Scheffler B.E."/>
            <person name="Wen L."/>
            <person name="Saski C.A."/>
            <person name="Grover C.E."/>
            <person name="Hu G."/>
            <person name="Conover J.L."/>
            <person name="Carlson J.W."/>
            <person name="Shu S."/>
            <person name="Boston L.B."/>
            <person name="Williams M."/>
            <person name="Peterson D.G."/>
            <person name="McGee K."/>
            <person name="Jones D.C."/>
            <person name="Wendel J.F."/>
            <person name="Stelly D.M."/>
            <person name="Grimwood J."/>
            <person name="Schmutz J."/>
        </authorList>
    </citation>
    <scope>NUCLEOTIDE SEQUENCE [LARGE SCALE GENOMIC DNA]</scope>
    <source>
        <strain evidence="3">cv. 3-79</strain>
    </source>
</reference>
<keyword evidence="1" id="KW-0812">Transmembrane</keyword>
<name>A0A5J5W4P8_GOSBA</name>
<dbReference type="EMBL" id="CM018205">
    <property type="protein sequence ID" value="KAB2086357.1"/>
    <property type="molecule type" value="Genomic_DNA"/>
</dbReference>
<protein>
    <submittedName>
        <fullName evidence="2">Uncharacterized protein</fullName>
    </submittedName>
</protein>
<sequence length="118" mass="13767">MAAAGRWQRRRHPRWPGIKKLPFFRLFDFQSRKRTIFHRRWPPWPPTAVQTQKRYGAKAVGVADDGRRGVRRHACRRGEAAQGRVGFLLLLKIGLGFGPLGIFFIWVLWVIVIGFDFL</sequence>